<protein>
    <submittedName>
        <fullName evidence="14">Membrane protein</fullName>
    </submittedName>
</protein>
<evidence type="ECO:0000256" key="9">
    <source>
        <dbReference type="ARBA" id="ARBA00023065"/>
    </source>
</evidence>
<evidence type="ECO:0000256" key="6">
    <source>
        <dbReference type="ARBA" id="ARBA00022826"/>
    </source>
</evidence>
<keyword evidence="15" id="KW-1185">Reference proteome</keyword>
<dbReference type="Pfam" id="PF06736">
    <property type="entry name" value="TMEM175"/>
    <property type="match status" value="1"/>
</dbReference>
<evidence type="ECO:0000256" key="7">
    <source>
        <dbReference type="ARBA" id="ARBA00022958"/>
    </source>
</evidence>
<keyword evidence="6" id="KW-0631">Potassium channel</keyword>
<comment type="subcellular location">
    <subcellularLocation>
        <location evidence="1">Membrane</location>
        <topology evidence="1">Multi-pass membrane protein</topology>
    </subcellularLocation>
</comment>
<reference evidence="14 15" key="1">
    <citation type="submission" date="2020-08" db="EMBL/GenBank/DDBJ databases">
        <title>Draft genome sequencing of an Anaerocolumna strain isolated from anoxic soil subjected to BSD treatment.</title>
        <authorList>
            <person name="Uek A."/>
            <person name="Tonouchi A."/>
        </authorList>
    </citation>
    <scope>NUCLEOTIDE SEQUENCE [LARGE SCALE GENOMIC DNA]</scope>
    <source>
        <strain evidence="14 15">CTTW</strain>
    </source>
</reference>
<evidence type="ECO:0000256" key="13">
    <source>
        <dbReference type="SAM" id="Phobius"/>
    </source>
</evidence>
<keyword evidence="10 13" id="KW-0472">Membrane</keyword>
<sequence length="213" mass="24458">MEIKHDIFPSERIIAYSDAIFAIALTLLMLEIKIPESGPTEKNDLFRSLLLNWPSYISFLISFLIISVIWFNHHTMFHYIRYVNHPLMLINTLLMLNVVVIPFCAALLGRYAAEGNRNSMIASLVYGSWITLGGIPFNWLWGYALKHDNLLAEGIMKKELFNIKRHFIRGPFLYLQCTLLALINSWASICGFTVLIILYFLPASLWAKKGCIT</sequence>
<keyword evidence="4" id="KW-0633">Potassium transport</keyword>
<accession>A0A7I8DKZ0</accession>
<dbReference type="RefSeq" id="WP_185259396.1">
    <property type="nucleotide sequence ID" value="NZ_AP023368.1"/>
</dbReference>
<evidence type="ECO:0000256" key="5">
    <source>
        <dbReference type="ARBA" id="ARBA00022692"/>
    </source>
</evidence>
<keyword evidence="3" id="KW-0813">Transport</keyword>
<feature type="transmembrane region" description="Helical" evidence="13">
    <location>
        <begin position="53"/>
        <end position="73"/>
    </location>
</feature>
<keyword evidence="11" id="KW-0407">Ion channel</keyword>
<evidence type="ECO:0000313" key="15">
    <source>
        <dbReference type="Proteomes" id="UP000515703"/>
    </source>
</evidence>
<dbReference type="AlphaFoldDB" id="A0A7I8DKZ0"/>
<evidence type="ECO:0000256" key="10">
    <source>
        <dbReference type="ARBA" id="ARBA00023136"/>
    </source>
</evidence>
<keyword evidence="8 13" id="KW-1133">Transmembrane helix</keyword>
<evidence type="ECO:0000256" key="3">
    <source>
        <dbReference type="ARBA" id="ARBA00022448"/>
    </source>
</evidence>
<reference evidence="14 15" key="2">
    <citation type="submission" date="2020-08" db="EMBL/GenBank/DDBJ databases">
        <authorList>
            <person name="Ueki A."/>
            <person name="Tonouchi A."/>
        </authorList>
    </citation>
    <scope>NUCLEOTIDE SEQUENCE [LARGE SCALE GENOMIC DNA]</scope>
    <source>
        <strain evidence="14 15">CTTW</strain>
    </source>
</reference>
<evidence type="ECO:0000256" key="8">
    <source>
        <dbReference type="ARBA" id="ARBA00022989"/>
    </source>
</evidence>
<evidence type="ECO:0000256" key="2">
    <source>
        <dbReference type="ARBA" id="ARBA00006920"/>
    </source>
</evidence>
<dbReference type="PANTHER" id="PTHR31462:SF5">
    <property type="entry name" value="ENDOSOMAL_LYSOSOMAL PROTON CHANNEL TMEM175"/>
    <property type="match status" value="1"/>
</dbReference>
<evidence type="ECO:0000313" key="14">
    <source>
        <dbReference type="EMBL" id="BCJ99118.1"/>
    </source>
</evidence>
<keyword evidence="9" id="KW-0406">Ion transport</keyword>
<proteinExistence type="inferred from homology"/>
<evidence type="ECO:0000256" key="11">
    <source>
        <dbReference type="ARBA" id="ARBA00023303"/>
    </source>
</evidence>
<comment type="catalytic activity">
    <reaction evidence="12">
        <text>K(+)(in) = K(+)(out)</text>
        <dbReference type="Rhea" id="RHEA:29463"/>
        <dbReference type="ChEBI" id="CHEBI:29103"/>
    </reaction>
</comment>
<feature type="transmembrane region" description="Helical" evidence="13">
    <location>
        <begin position="85"/>
        <end position="108"/>
    </location>
</feature>
<dbReference type="Proteomes" id="UP000515703">
    <property type="component" value="Chromosome"/>
</dbReference>
<dbReference type="PANTHER" id="PTHR31462">
    <property type="entry name" value="ENDOSOMAL/LYSOSOMAL POTASSIUM CHANNEL TMEM175"/>
    <property type="match status" value="1"/>
</dbReference>
<name>A0A7I8DKZ0_9FIRM</name>
<dbReference type="EMBL" id="AP023368">
    <property type="protein sequence ID" value="BCJ99118.1"/>
    <property type="molecule type" value="Genomic_DNA"/>
</dbReference>
<dbReference type="GO" id="GO:0016020">
    <property type="term" value="C:membrane"/>
    <property type="evidence" value="ECO:0007669"/>
    <property type="project" value="UniProtKB-SubCell"/>
</dbReference>
<comment type="similarity">
    <text evidence="2">Belongs to the TMEM175 family.</text>
</comment>
<feature type="transmembrane region" description="Helical" evidence="13">
    <location>
        <begin position="120"/>
        <end position="141"/>
    </location>
</feature>
<dbReference type="KEGG" id="acht:bsdcttw_21590"/>
<keyword evidence="7" id="KW-0630">Potassium</keyword>
<gene>
    <name evidence="14" type="ORF">bsdcttw_21590</name>
</gene>
<organism evidence="14 15">
    <name type="scientific">Anaerocolumna chitinilytica</name>
    <dbReference type="NCBI Taxonomy" id="1727145"/>
    <lineage>
        <taxon>Bacteria</taxon>
        <taxon>Bacillati</taxon>
        <taxon>Bacillota</taxon>
        <taxon>Clostridia</taxon>
        <taxon>Lachnospirales</taxon>
        <taxon>Lachnospiraceae</taxon>
        <taxon>Anaerocolumna</taxon>
    </lineage>
</organism>
<feature type="transmembrane region" description="Helical" evidence="13">
    <location>
        <begin position="173"/>
        <end position="201"/>
    </location>
</feature>
<evidence type="ECO:0000256" key="1">
    <source>
        <dbReference type="ARBA" id="ARBA00004141"/>
    </source>
</evidence>
<dbReference type="GO" id="GO:0005267">
    <property type="term" value="F:potassium channel activity"/>
    <property type="evidence" value="ECO:0007669"/>
    <property type="project" value="UniProtKB-KW"/>
</dbReference>
<keyword evidence="5 13" id="KW-0812">Transmembrane</keyword>
<dbReference type="InterPro" id="IPR010617">
    <property type="entry name" value="TMEM175-like"/>
</dbReference>
<evidence type="ECO:0000256" key="12">
    <source>
        <dbReference type="ARBA" id="ARBA00034430"/>
    </source>
</evidence>
<dbReference type="GO" id="GO:0015252">
    <property type="term" value="F:proton channel activity"/>
    <property type="evidence" value="ECO:0007669"/>
    <property type="project" value="InterPro"/>
</dbReference>
<evidence type="ECO:0000256" key="4">
    <source>
        <dbReference type="ARBA" id="ARBA00022538"/>
    </source>
</evidence>